<feature type="non-terminal residue" evidence="1">
    <location>
        <position position="1"/>
    </location>
</feature>
<comment type="caution">
    <text evidence="1">The sequence shown here is derived from an EMBL/GenBank/DDBJ whole genome shotgun (WGS) entry which is preliminary data.</text>
</comment>
<dbReference type="EMBL" id="NCSJ02000337">
    <property type="protein sequence ID" value="RFU25378.1"/>
    <property type="molecule type" value="Genomic_DNA"/>
</dbReference>
<feature type="non-terminal residue" evidence="1">
    <location>
        <position position="227"/>
    </location>
</feature>
<dbReference type="OrthoDB" id="2428527at2759"/>
<evidence type="ECO:0000313" key="1">
    <source>
        <dbReference type="EMBL" id="RFU25378.1"/>
    </source>
</evidence>
<dbReference type="AlphaFoldDB" id="A0A3E2GWB0"/>
<accession>A0A3E2GWB0</accession>
<protein>
    <recommendedName>
        <fullName evidence="3">Transcription factor domain-containing protein</fullName>
    </recommendedName>
</protein>
<keyword evidence="2" id="KW-1185">Reference proteome</keyword>
<sequence>MGDMIALADLIDPSSYLASPFVAQPLYLAACTAVNLSKLPTNTPYLEHSIRNAYGTCRAALTRMQTIWLGISAHLKSLDGLHSTSSVERDDNVAVQASHSPHHAPTLPDERVPDSAVIATMSTGGGPSMTTTAEDDMTAASIISPFSLSSTSSTDYSHTNGLFPWSSTEPWSEILESTSAVGNEWEPETFHWEMTDWTTAANERHRQQDPLILTNTCENASLTDVID</sequence>
<evidence type="ECO:0000313" key="2">
    <source>
        <dbReference type="Proteomes" id="UP000258309"/>
    </source>
</evidence>
<dbReference type="Proteomes" id="UP000258309">
    <property type="component" value="Unassembled WGS sequence"/>
</dbReference>
<proteinExistence type="predicted"/>
<evidence type="ECO:0008006" key="3">
    <source>
        <dbReference type="Google" id="ProtNLM"/>
    </source>
</evidence>
<gene>
    <name evidence="1" type="ORF">B7463_g10960</name>
</gene>
<reference evidence="1 2" key="1">
    <citation type="submission" date="2018-05" db="EMBL/GenBank/DDBJ databases">
        <title>Draft genome sequence of Scytalidium lignicola DSM 105466, a ubiquitous saprotrophic fungus.</title>
        <authorList>
            <person name="Buettner E."/>
            <person name="Gebauer A.M."/>
            <person name="Hofrichter M."/>
            <person name="Liers C."/>
            <person name="Kellner H."/>
        </authorList>
    </citation>
    <scope>NUCLEOTIDE SEQUENCE [LARGE SCALE GENOMIC DNA]</scope>
    <source>
        <strain evidence="1 2">DSM 105466</strain>
    </source>
</reference>
<organism evidence="1 2">
    <name type="scientific">Scytalidium lignicola</name>
    <name type="common">Hyphomycete</name>
    <dbReference type="NCBI Taxonomy" id="5539"/>
    <lineage>
        <taxon>Eukaryota</taxon>
        <taxon>Fungi</taxon>
        <taxon>Dikarya</taxon>
        <taxon>Ascomycota</taxon>
        <taxon>Pezizomycotina</taxon>
        <taxon>Leotiomycetes</taxon>
        <taxon>Leotiomycetes incertae sedis</taxon>
        <taxon>Scytalidium</taxon>
    </lineage>
</organism>
<name>A0A3E2GWB0_SCYLI</name>